<proteinExistence type="predicted"/>
<keyword evidence="3" id="KW-1185">Reference proteome</keyword>
<accession>A0A9X0UK37</accession>
<feature type="signal peptide" evidence="1">
    <location>
        <begin position="1"/>
        <end position="18"/>
    </location>
</feature>
<dbReference type="Pfam" id="PF11101">
    <property type="entry name" value="DUF2884"/>
    <property type="match status" value="1"/>
</dbReference>
<dbReference type="AlphaFoldDB" id="A0A9X0UK37"/>
<evidence type="ECO:0000256" key="1">
    <source>
        <dbReference type="SAM" id="SignalP"/>
    </source>
</evidence>
<keyword evidence="1" id="KW-0732">Signal</keyword>
<dbReference type="InterPro" id="IPR021307">
    <property type="entry name" value="DUF2884"/>
</dbReference>
<evidence type="ECO:0000313" key="2">
    <source>
        <dbReference type="EMBL" id="MBC5852516.1"/>
    </source>
</evidence>
<dbReference type="RefSeq" id="WP_186463933.1">
    <property type="nucleotide sequence ID" value="NZ_JACNMI010000013.1"/>
</dbReference>
<sequence length="247" mass="28626">MKKLLLLCGFMVSPSLWAITCPVELHNELRITAQQIEIHRTDQHAVITQQNELLISGQPVRVTNQQQAVLRDYRQQIDSILAETQQLTNKNLQRSRILLEDVATRLEAPGAFDNVQHRIESLFSEVEARYHHQEQWVFPAQNFLATEKEWQQEFERAQQVISQQFLSDAFMVIAQKMQRQGGMNLTELTRQMDDLKIHITQRLNDYSQQLTSEVTALCSSLTQFQQQEQVLHQSIPSLKTFSLLNGS</sequence>
<dbReference type="EMBL" id="JACRUP010000014">
    <property type="protein sequence ID" value="MBC5852516.1"/>
    <property type="molecule type" value="Genomic_DNA"/>
</dbReference>
<organism evidence="2 3">
    <name type="scientific">Vibrio metschnikovii</name>
    <dbReference type="NCBI Taxonomy" id="28172"/>
    <lineage>
        <taxon>Bacteria</taxon>
        <taxon>Pseudomonadati</taxon>
        <taxon>Pseudomonadota</taxon>
        <taxon>Gammaproteobacteria</taxon>
        <taxon>Vibrionales</taxon>
        <taxon>Vibrionaceae</taxon>
        <taxon>Vibrio</taxon>
    </lineage>
</organism>
<reference evidence="2" key="1">
    <citation type="submission" date="2020-08" db="EMBL/GenBank/DDBJ databases">
        <title>Genome Sequencing and Pan-Genome Analysis of Migratory bird Vibrio Strains, Inner Mongolia.</title>
        <authorList>
            <person name="Zheng L."/>
        </authorList>
    </citation>
    <scope>NUCLEOTIDE SEQUENCE</scope>
    <source>
        <strain evidence="2">M13F</strain>
    </source>
</reference>
<name>A0A9X0UK37_VIBME</name>
<gene>
    <name evidence="2" type="ORF">H8Q88_16555</name>
</gene>
<protein>
    <submittedName>
        <fullName evidence="2">DUF2884 family protein</fullName>
    </submittedName>
</protein>
<comment type="caution">
    <text evidence="2">The sequence shown here is derived from an EMBL/GenBank/DDBJ whole genome shotgun (WGS) entry which is preliminary data.</text>
</comment>
<evidence type="ECO:0000313" key="3">
    <source>
        <dbReference type="Proteomes" id="UP000615796"/>
    </source>
</evidence>
<dbReference type="Proteomes" id="UP000615796">
    <property type="component" value="Unassembled WGS sequence"/>
</dbReference>
<feature type="chain" id="PRO_5040971995" evidence="1">
    <location>
        <begin position="19"/>
        <end position="247"/>
    </location>
</feature>